<dbReference type="InterPro" id="IPR002925">
    <property type="entry name" value="Dienelactn_hydro"/>
</dbReference>
<evidence type="ECO:0000313" key="4">
    <source>
        <dbReference type="Proteomes" id="UP001596161"/>
    </source>
</evidence>
<feature type="domain" description="Dienelactone hydrolase" evidence="2">
    <location>
        <begin position="23"/>
        <end position="198"/>
    </location>
</feature>
<evidence type="ECO:0000259" key="2">
    <source>
        <dbReference type="Pfam" id="PF01738"/>
    </source>
</evidence>
<sequence length="213" mass="23063">MTSEIFNATIPITVGEVTLPGDLIIPENAKGLVIFSHGSGSSRLSSRNRYVAKVMQDKGIATLLFDLLTPEEDQDYQKRFEIPLLTERLIAVADWASQNEHTRNFSIGFFGSSTGAASALGAAAALGDKSKAVVSRGGRPDMAIPVLAKVTAPILLLVGGNDYQVIELNQQAYDHMTGIKEMKLIPGATHLFEEPGTLEQVSELAANWFEKYL</sequence>
<proteinExistence type="predicted"/>
<dbReference type="Gene3D" id="3.40.50.1820">
    <property type="entry name" value="alpha/beta hydrolase"/>
    <property type="match status" value="1"/>
</dbReference>
<dbReference type="InterPro" id="IPR050261">
    <property type="entry name" value="FrsA_esterase"/>
</dbReference>
<dbReference type="SUPFAM" id="SSF53474">
    <property type="entry name" value="alpha/beta-Hydrolases"/>
    <property type="match status" value="1"/>
</dbReference>
<dbReference type="Proteomes" id="UP001596161">
    <property type="component" value="Unassembled WGS sequence"/>
</dbReference>
<dbReference type="EMBL" id="JBHSKT010000001">
    <property type="protein sequence ID" value="MFC5269308.1"/>
    <property type="molecule type" value="Genomic_DNA"/>
</dbReference>
<dbReference type="Pfam" id="PF01738">
    <property type="entry name" value="DLH"/>
    <property type="match status" value="1"/>
</dbReference>
<organism evidence="3 4">
    <name type="scientific">Adhaeribacter terreus</name>
    <dbReference type="NCBI Taxonomy" id="529703"/>
    <lineage>
        <taxon>Bacteria</taxon>
        <taxon>Pseudomonadati</taxon>
        <taxon>Bacteroidota</taxon>
        <taxon>Cytophagia</taxon>
        <taxon>Cytophagales</taxon>
        <taxon>Hymenobacteraceae</taxon>
        <taxon>Adhaeribacter</taxon>
    </lineage>
</organism>
<dbReference type="PANTHER" id="PTHR22946">
    <property type="entry name" value="DIENELACTONE HYDROLASE DOMAIN-CONTAINING PROTEIN-RELATED"/>
    <property type="match status" value="1"/>
</dbReference>
<comment type="caution">
    <text evidence="3">The sequence shown here is derived from an EMBL/GenBank/DDBJ whole genome shotgun (WGS) entry which is preliminary data.</text>
</comment>
<accession>A0ABW0E731</accession>
<dbReference type="EC" id="3.1.-.-" evidence="3"/>
<keyword evidence="4" id="KW-1185">Reference proteome</keyword>
<keyword evidence="1 3" id="KW-0378">Hydrolase</keyword>
<dbReference type="PANTHER" id="PTHR22946:SF9">
    <property type="entry name" value="POLYKETIDE TRANSFERASE AF380"/>
    <property type="match status" value="1"/>
</dbReference>
<evidence type="ECO:0000256" key="1">
    <source>
        <dbReference type="ARBA" id="ARBA00022801"/>
    </source>
</evidence>
<evidence type="ECO:0000313" key="3">
    <source>
        <dbReference type="EMBL" id="MFC5269308.1"/>
    </source>
</evidence>
<reference evidence="4" key="1">
    <citation type="journal article" date="2019" name="Int. J. Syst. Evol. Microbiol.">
        <title>The Global Catalogue of Microorganisms (GCM) 10K type strain sequencing project: providing services to taxonomists for standard genome sequencing and annotation.</title>
        <authorList>
            <consortium name="The Broad Institute Genomics Platform"/>
            <consortium name="The Broad Institute Genome Sequencing Center for Infectious Disease"/>
            <person name="Wu L."/>
            <person name="Ma J."/>
        </authorList>
    </citation>
    <scope>NUCLEOTIDE SEQUENCE [LARGE SCALE GENOMIC DNA]</scope>
    <source>
        <strain evidence="4">KACC 12602</strain>
    </source>
</reference>
<protein>
    <submittedName>
        <fullName evidence="3">Dienelactone hydrolase family protein</fullName>
        <ecNumber evidence="3">3.1.-.-</ecNumber>
    </submittedName>
</protein>
<dbReference type="InterPro" id="IPR029058">
    <property type="entry name" value="AB_hydrolase_fold"/>
</dbReference>
<dbReference type="RefSeq" id="WP_378015687.1">
    <property type="nucleotide sequence ID" value="NZ_JBHSKT010000001.1"/>
</dbReference>
<name>A0ABW0E731_9BACT</name>
<gene>
    <name evidence="3" type="ORF">ACFPIB_01715</name>
</gene>
<dbReference type="GO" id="GO:0016787">
    <property type="term" value="F:hydrolase activity"/>
    <property type="evidence" value="ECO:0007669"/>
    <property type="project" value="UniProtKB-KW"/>
</dbReference>